<accession>A0AAW7Z708</accession>
<reference evidence="2" key="1">
    <citation type="journal article" date="2023" name="J. Hazard. Mater.">
        <title>Anaerobic biodegradation of pyrene and benzo[a]pyrene by a new sulfate-reducing Desulforamulus aquiferis strain DSA.</title>
        <authorList>
            <person name="Zhang Z."/>
            <person name="Sun J."/>
            <person name="Gong X."/>
            <person name="Wang C."/>
            <person name="Wang H."/>
        </authorList>
    </citation>
    <scope>NUCLEOTIDE SEQUENCE</scope>
    <source>
        <strain evidence="2">DSA</strain>
    </source>
</reference>
<evidence type="ECO:0000313" key="3">
    <source>
        <dbReference type="Proteomes" id="UP001172911"/>
    </source>
</evidence>
<name>A0AAW7Z708_9FIRM</name>
<sequence length="385" mass="40548">MINIFLKPRKTILCLIVFVMLFSSMSASSFAAPGDTMSIVTNASFFSVKINDYTNGVVTNGPQKVLLSFKNTSLNMAYSNIVLKDVAFRTSNGNTTTLSGTATVYFKKNGVNGTIISQASITNPMSSSGRIGSIIGMPLSAGNIALFPGETLDIVVSHNLKHGSNDVSVCINDWEANPKTDYYVTDWLIQSGVSASIEARDAANAANINAYNASYYGQAAANAANNANTSAQGAKTSADNAAARSQTTINQTWYNGNYGGASESVAGIAGYIRNTQIPGLETKINNLQTAVTNIQNIDTMPPTVKVQTISGARATSASSIPVVVSVTDNQSGPFTYQVNGGGWLALPSDGHINLPVNQLGINSIRVDVKDPSGNIGTEVIHIRKL</sequence>
<protein>
    <submittedName>
        <fullName evidence="2">Uncharacterized protein</fullName>
    </submittedName>
</protein>
<dbReference type="EMBL" id="JARPTC010000001">
    <property type="protein sequence ID" value="MDO7785809.1"/>
    <property type="molecule type" value="Genomic_DNA"/>
</dbReference>
<feature type="signal peptide" evidence="1">
    <location>
        <begin position="1"/>
        <end position="31"/>
    </location>
</feature>
<feature type="chain" id="PRO_5043476925" evidence="1">
    <location>
        <begin position="32"/>
        <end position="385"/>
    </location>
</feature>
<gene>
    <name evidence="2" type="ORF">P6N53_00995</name>
</gene>
<evidence type="ECO:0000313" key="2">
    <source>
        <dbReference type="EMBL" id="MDO7785809.1"/>
    </source>
</evidence>
<dbReference type="Proteomes" id="UP001172911">
    <property type="component" value="Unassembled WGS sequence"/>
</dbReference>
<reference evidence="2" key="2">
    <citation type="submission" date="2023-03" db="EMBL/GenBank/DDBJ databases">
        <authorList>
            <person name="Zhang Z."/>
        </authorList>
    </citation>
    <scope>NUCLEOTIDE SEQUENCE</scope>
    <source>
        <strain evidence="2">DSA</strain>
    </source>
</reference>
<comment type="caution">
    <text evidence="2">The sequence shown here is derived from an EMBL/GenBank/DDBJ whole genome shotgun (WGS) entry which is preliminary data.</text>
</comment>
<dbReference type="RefSeq" id="WP_304540435.1">
    <property type="nucleotide sequence ID" value="NZ_JARPTC010000001.1"/>
</dbReference>
<evidence type="ECO:0000256" key="1">
    <source>
        <dbReference type="SAM" id="SignalP"/>
    </source>
</evidence>
<proteinExistence type="predicted"/>
<dbReference type="AlphaFoldDB" id="A0AAW7Z708"/>
<keyword evidence="3" id="KW-1185">Reference proteome</keyword>
<organism evidence="2 3">
    <name type="scientific">Desulforamulus aquiferis</name>
    <dbReference type="NCBI Taxonomy" id="1397668"/>
    <lineage>
        <taxon>Bacteria</taxon>
        <taxon>Bacillati</taxon>
        <taxon>Bacillota</taxon>
        <taxon>Clostridia</taxon>
        <taxon>Eubacteriales</taxon>
        <taxon>Peptococcaceae</taxon>
        <taxon>Desulforamulus</taxon>
    </lineage>
</organism>
<keyword evidence="1" id="KW-0732">Signal</keyword>